<dbReference type="AlphaFoldDB" id="A0A1A9N844"/>
<dbReference type="Proteomes" id="UP000077961">
    <property type="component" value="Unassembled WGS sequence"/>
</dbReference>
<comment type="caution">
    <text evidence="2">The sequence shown here is derived from an EMBL/GenBank/DDBJ whole genome shotgun (WGS) entry which is preliminary data.</text>
</comment>
<evidence type="ECO:0000313" key="4">
    <source>
        <dbReference type="Proteomes" id="UP000078116"/>
    </source>
</evidence>
<protein>
    <submittedName>
        <fullName evidence="2">Uncharacterized protein</fullName>
    </submittedName>
</protein>
<keyword evidence="3" id="KW-1185">Reference proteome</keyword>
<sequence length="75" mass="8263">MEISNGRSDPWLMPFARYGMRERATANVAGCSGVCGENAWAQVEAMNVETLHQAVFFRLALAGTCKRGARKSAQW</sequence>
<name>A0A1A9N844_9BURK</name>
<evidence type="ECO:0000313" key="3">
    <source>
        <dbReference type="Proteomes" id="UP000077961"/>
    </source>
</evidence>
<dbReference type="RefSeq" id="WP_064270500.1">
    <property type="nucleotide sequence ID" value="NZ_LXJZ01000198.1"/>
</dbReference>
<dbReference type="EMBL" id="LXKA01000221">
    <property type="protein sequence ID" value="OAJ61136.1"/>
    <property type="molecule type" value="Genomic_DNA"/>
</dbReference>
<evidence type="ECO:0000313" key="2">
    <source>
        <dbReference type="EMBL" id="OAJ61136.1"/>
    </source>
</evidence>
<dbReference type="Proteomes" id="UP000078116">
    <property type="component" value="Unassembled WGS sequence"/>
</dbReference>
<dbReference type="STRING" id="1462993.A6V36_08965"/>
<accession>A0A1A9N844</accession>
<proteinExistence type="predicted"/>
<dbReference type="EMBL" id="LXJZ01000198">
    <property type="protein sequence ID" value="OAJ54952.1"/>
    <property type="molecule type" value="Genomic_DNA"/>
</dbReference>
<evidence type="ECO:0000313" key="1">
    <source>
        <dbReference type="EMBL" id="OAJ54952.1"/>
    </source>
</evidence>
<reference evidence="3 4" key="1">
    <citation type="submission" date="2016-04" db="EMBL/GenBank/DDBJ databases">
        <title>Reclassification of Paraburkholderia panaciterrae (Farh et al. 2015) Dobritsa &amp; Samadpour 2016 as a later homotypic synonym of Paraburkholderia ginsengiterrae (Farh et al. 2015) Dobritsa &amp; Samadpour 2016.</title>
        <authorList>
            <person name="Dobritsa A.P."/>
            <person name="Kutumbaka K."/>
            <person name="Samadpour M."/>
        </authorList>
    </citation>
    <scope>NUCLEOTIDE SEQUENCE [LARGE SCALE GENOMIC DNA]</scope>
    <source>
        <strain evidence="2 4">DCY85</strain>
        <strain evidence="1 3">DCY85-1</strain>
    </source>
</reference>
<organism evidence="2 4">
    <name type="scientific">Paraburkholderia ginsengiterrae</name>
    <dbReference type="NCBI Taxonomy" id="1462993"/>
    <lineage>
        <taxon>Bacteria</taxon>
        <taxon>Pseudomonadati</taxon>
        <taxon>Pseudomonadota</taxon>
        <taxon>Betaproteobacteria</taxon>
        <taxon>Burkholderiales</taxon>
        <taxon>Burkholderiaceae</taxon>
        <taxon>Paraburkholderia</taxon>
    </lineage>
</organism>
<gene>
    <name evidence="1" type="ORF">A6V36_08965</name>
    <name evidence="2" type="ORF">A6V37_03300</name>
</gene>